<proteinExistence type="predicted"/>
<dbReference type="Proteomes" id="UP001381693">
    <property type="component" value="Unassembled WGS sequence"/>
</dbReference>
<comment type="caution">
    <text evidence="1">The sequence shown here is derived from an EMBL/GenBank/DDBJ whole genome shotgun (WGS) entry which is preliminary data.</text>
</comment>
<organism evidence="1 2">
    <name type="scientific">Halocaridina rubra</name>
    <name type="common">Hawaiian red shrimp</name>
    <dbReference type="NCBI Taxonomy" id="373956"/>
    <lineage>
        <taxon>Eukaryota</taxon>
        <taxon>Metazoa</taxon>
        <taxon>Ecdysozoa</taxon>
        <taxon>Arthropoda</taxon>
        <taxon>Crustacea</taxon>
        <taxon>Multicrustacea</taxon>
        <taxon>Malacostraca</taxon>
        <taxon>Eumalacostraca</taxon>
        <taxon>Eucarida</taxon>
        <taxon>Decapoda</taxon>
        <taxon>Pleocyemata</taxon>
        <taxon>Caridea</taxon>
        <taxon>Atyoidea</taxon>
        <taxon>Atyidae</taxon>
        <taxon>Halocaridina</taxon>
    </lineage>
</organism>
<reference evidence="1 2" key="1">
    <citation type="submission" date="2023-11" db="EMBL/GenBank/DDBJ databases">
        <title>Halocaridina rubra genome assembly.</title>
        <authorList>
            <person name="Smith C."/>
        </authorList>
    </citation>
    <scope>NUCLEOTIDE SEQUENCE [LARGE SCALE GENOMIC DNA]</scope>
    <source>
        <strain evidence="1">EP-1</strain>
        <tissue evidence="1">Whole</tissue>
    </source>
</reference>
<keyword evidence="2" id="KW-1185">Reference proteome</keyword>
<feature type="non-terminal residue" evidence="1">
    <location>
        <position position="62"/>
    </location>
</feature>
<dbReference type="EMBL" id="JAXCGZ010004780">
    <property type="protein sequence ID" value="KAK7081493.1"/>
    <property type="molecule type" value="Genomic_DNA"/>
</dbReference>
<dbReference type="AlphaFoldDB" id="A0AAN8XJP2"/>
<protein>
    <submittedName>
        <fullName evidence="1">Uncharacterized protein</fullName>
    </submittedName>
</protein>
<gene>
    <name evidence="1" type="ORF">SK128_027077</name>
</gene>
<accession>A0AAN8XJP2</accession>
<name>A0AAN8XJP2_HALRR</name>
<feature type="non-terminal residue" evidence="1">
    <location>
        <position position="1"/>
    </location>
</feature>
<evidence type="ECO:0000313" key="1">
    <source>
        <dbReference type="EMBL" id="KAK7081493.1"/>
    </source>
</evidence>
<evidence type="ECO:0000313" key="2">
    <source>
        <dbReference type="Proteomes" id="UP001381693"/>
    </source>
</evidence>
<sequence length="62" mass="6988">FGEEDSFGLDLAEQSKLCKLDASFENRSPLFSKKWKHVHFQLSSDCVDIACQTDSTPLPNIL</sequence>